<feature type="compositionally biased region" description="Polar residues" evidence="1">
    <location>
        <begin position="111"/>
        <end position="123"/>
    </location>
</feature>
<feature type="region of interest" description="Disordered" evidence="1">
    <location>
        <begin position="163"/>
        <end position="185"/>
    </location>
</feature>
<dbReference type="AlphaFoldDB" id="A0AAV6S4S7"/>
<dbReference type="Proteomes" id="UP000693946">
    <property type="component" value="Linkage Group LG15"/>
</dbReference>
<sequence length="185" mass="20043">MDAAAKGSAGEKWREKVRRLREYLQLCDTLGDECATTKEDSVANAHNTKQEQDDSTQQASLFPSRRQLSGRANERKPEQRQEGHSFSCSEKTLTARPAITPPPLPPTTTTSYTQLCPQSPRQRAQLTGFGEAQLDTTRGSIWGQGSVHPPIIAWLTMPAGGTRDGATAAPGKAAPGAPNHGWCDF</sequence>
<name>A0AAV6S4S7_SOLSE</name>
<feature type="compositionally biased region" description="Low complexity" evidence="1">
    <location>
        <begin position="165"/>
        <end position="178"/>
    </location>
</feature>
<reference evidence="2 3" key="1">
    <citation type="journal article" date="2021" name="Sci. Rep.">
        <title>Chromosome anchoring in Senegalese sole (Solea senegalensis) reveals sex-associated markers and genome rearrangements in flatfish.</title>
        <authorList>
            <person name="Guerrero-Cozar I."/>
            <person name="Gomez-Garrido J."/>
            <person name="Berbel C."/>
            <person name="Martinez-Blanch J.F."/>
            <person name="Alioto T."/>
            <person name="Claros M.G."/>
            <person name="Gagnaire P.A."/>
            <person name="Manchado M."/>
        </authorList>
    </citation>
    <scope>NUCLEOTIDE SEQUENCE [LARGE SCALE GENOMIC DNA]</scope>
    <source>
        <strain evidence="2">Sse05_10M</strain>
    </source>
</reference>
<keyword evidence="3" id="KW-1185">Reference proteome</keyword>
<proteinExistence type="predicted"/>
<dbReference type="EMBL" id="JAGKHQ010000007">
    <property type="protein sequence ID" value="KAG7511843.1"/>
    <property type="molecule type" value="Genomic_DNA"/>
</dbReference>
<comment type="caution">
    <text evidence="2">The sequence shown here is derived from an EMBL/GenBank/DDBJ whole genome shotgun (WGS) entry which is preliminary data.</text>
</comment>
<feature type="compositionally biased region" description="Basic and acidic residues" evidence="1">
    <location>
        <begin position="72"/>
        <end position="83"/>
    </location>
</feature>
<feature type="region of interest" description="Disordered" evidence="1">
    <location>
        <begin position="41"/>
        <end position="123"/>
    </location>
</feature>
<evidence type="ECO:0000313" key="2">
    <source>
        <dbReference type="EMBL" id="KAG7511843.1"/>
    </source>
</evidence>
<protein>
    <submittedName>
        <fullName evidence="2">Uncharacterized protein</fullName>
    </submittedName>
</protein>
<evidence type="ECO:0000256" key="1">
    <source>
        <dbReference type="SAM" id="MobiDB-lite"/>
    </source>
</evidence>
<gene>
    <name evidence="2" type="ORF">JOB18_012058</name>
</gene>
<organism evidence="2 3">
    <name type="scientific">Solea senegalensis</name>
    <name type="common">Senegalese sole</name>
    <dbReference type="NCBI Taxonomy" id="28829"/>
    <lineage>
        <taxon>Eukaryota</taxon>
        <taxon>Metazoa</taxon>
        <taxon>Chordata</taxon>
        <taxon>Craniata</taxon>
        <taxon>Vertebrata</taxon>
        <taxon>Euteleostomi</taxon>
        <taxon>Actinopterygii</taxon>
        <taxon>Neopterygii</taxon>
        <taxon>Teleostei</taxon>
        <taxon>Neoteleostei</taxon>
        <taxon>Acanthomorphata</taxon>
        <taxon>Carangaria</taxon>
        <taxon>Pleuronectiformes</taxon>
        <taxon>Pleuronectoidei</taxon>
        <taxon>Soleidae</taxon>
        <taxon>Solea</taxon>
    </lineage>
</organism>
<accession>A0AAV6S4S7</accession>
<evidence type="ECO:0000313" key="3">
    <source>
        <dbReference type="Proteomes" id="UP000693946"/>
    </source>
</evidence>